<evidence type="ECO:0000313" key="9">
    <source>
        <dbReference type="Proteomes" id="UP000019150"/>
    </source>
</evidence>
<dbReference type="Pfam" id="PF13370">
    <property type="entry name" value="Fer4_13"/>
    <property type="match status" value="1"/>
</dbReference>
<protein>
    <submittedName>
        <fullName evidence="8">Putative ferredoxin</fullName>
    </submittedName>
</protein>
<dbReference type="GO" id="GO:0051538">
    <property type="term" value="F:3 iron, 4 sulfur cluster binding"/>
    <property type="evidence" value="ECO:0007669"/>
    <property type="project" value="UniProtKB-KW"/>
</dbReference>
<proteinExistence type="predicted"/>
<evidence type="ECO:0000313" key="8">
    <source>
        <dbReference type="EMBL" id="AHH16669.1"/>
    </source>
</evidence>
<dbReference type="SUPFAM" id="SSF54862">
    <property type="entry name" value="4Fe-4S ferredoxins"/>
    <property type="match status" value="1"/>
</dbReference>
<evidence type="ECO:0000256" key="5">
    <source>
        <dbReference type="ARBA" id="ARBA00023004"/>
    </source>
</evidence>
<dbReference type="HOGENOM" id="CLU_139698_6_0_11"/>
<evidence type="ECO:0000256" key="2">
    <source>
        <dbReference type="ARBA" id="ARBA00022448"/>
    </source>
</evidence>
<dbReference type="Gene3D" id="3.30.70.20">
    <property type="match status" value="1"/>
</dbReference>
<dbReference type="PANTHER" id="PTHR36923">
    <property type="entry name" value="FERREDOXIN"/>
    <property type="match status" value="1"/>
</dbReference>
<dbReference type="EMBL" id="CP006850">
    <property type="protein sequence ID" value="AHH16669.1"/>
    <property type="molecule type" value="Genomic_DNA"/>
</dbReference>
<dbReference type="PANTHER" id="PTHR36923:SF3">
    <property type="entry name" value="FERREDOXIN"/>
    <property type="match status" value="1"/>
</dbReference>
<dbReference type="InterPro" id="IPR051269">
    <property type="entry name" value="Fe-S_cluster_ET"/>
</dbReference>
<dbReference type="PATRIC" id="fig|1415166.3.peg.1892"/>
<dbReference type="OrthoDB" id="9803319at2"/>
<dbReference type="KEGG" id="nno:NONO_c18690"/>
<keyword evidence="7" id="KW-0003">3Fe-4S</keyword>
<sequence>MKVVAHQDKCIGSGQCVLLADAVFDQREDDGIVEVLQENPPDRLHDDVRQAAQICPAMAIELNES</sequence>
<evidence type="ECO:0000256" key="1">
    <source>
        <dbReference type="ARBA" id="ARBA00001927"/>
    </source>
</evidence>
<gene>
    <name evidence="8" type="ORF">NONO_c18690</name>
</gene>
<dbReference type="STRING" id="1415166.NONO_c18690"/>
<keyword evidence="6" id="KW-0411">Iron-sulfur</keyword>
<evidence type="ECO:0000256" key="3">
    <source>
        <dbReference type="ARBA" id="ARBA00022723"/>
    </source>
</evidence>
<evidence type="ECO:0000256" key="7">
    <source>
        <dbReference type="ARBA" id="ARBA00023291"/>
    </source>
</evidence>
<comment type="cofactor">
    <cofactor evidence="1">
        <name>[3Fe-4S] cluster</name>
        <dbReference type="ChEBI" id="CHEBI:21137"/>
    </cofactor>
</comment>
<keyword evidence="4" id="KW-0249">Electron transport</keyword>
<evidence type="ECO:0000256" key="4">
    <source>
        <dbReference type="ARBA" id="ARBA00022982"/>
    </source>
</evidence>
<dbReference type="Proteomes" id="UP000019150">
    <property type="component" value="Chromosome"/>
</dbReference>
<dbReference type="RefSeq" id="WP_025348163.1">
    <property type="nucleotide sequence ID" value="NZ_CP006850.1"/>
</dbReference>
<dbReference type="GO" id="GO:0046872">
    <property type="term" value="F:metal ion binding"/>
    <property type="evidence" value="ECO:0007669"/>
    <property type="project" value="UniProtKB-KW"/>
</dbReference>
<name>W5TBX1_9NOCA</name>
<organism evidence="8 9">
    <name type="scientific">Nocardia nova SH22a</name>
    <dbReference type="NCBI Taxonomy" id="1415166"/>
    <lineage>
        <taxon>Bacteria</taxon>
        <taxon>Bacillati</taxon>
        <taxon>Actinomycetota</taxon>
        <taxon>Actinomycetes</taxon>
        <taxon>Mycobacteriales</taxon>
        <taxon>Nocardiaceae</taxon>
        <taxon>Nocardia</taxon>
    </lineage>
</organism>
<keyword evidence="9" id="KW-1185">Reference proteome</keyword>
<keyword evidence="5" id="KW-0408">Iron</keyword>
<reference evidence="8 9" key="1">
    <citation type="journal article" date="2014" name="Appl. Environ. Microbiol.">
        <title>Insights into the Microbial Degradation of Rubber and Gutta-Percha by Analysis of the Complete Genome of Nocardia nova SH22a.</title>
        <authorList>
            <person name="Luo Q."/>
            <person name="Hiessl S."/>
            <person name="Poehlein A."/>
            <person name="Daniel R."/>
            <person name="Steinbuchel A."/>
        </authorList>
    </citation>
    <scope>NUCLEOTIDE SEQUENCE [LARGE SCALE GENOMIC DNA]</scope>
    <source>
        <strain evidence="8">SH22a</strain>
    </source>
</reference>
<keyword evidence="3" id="KW-0479">Metal-binding</keyword>
<dbReference type="AlphaFoldDB" id="W5TBX1"/>
<accession>W5TBX1</accession>
<keyword evidence="2" id="KW-0813">Transport</keyword>
<dbReference type="eggNOG" id="COG1141">
    <property type="taxonomic scope" value="Bacteria"/>
</dbReference>
<evidence type="ECO:0000256" key="6">
    <source>
        <dbReference type="ARBA" id="ARBA00023014"/>
    </source>
</evidence>